<dbReference type="EMBL" id="JAROKS010000005">
    <property type="protein sequence ID" value="KAK1803247.1"/>
    <property type="molecule type" value="Genomic_DNA"/>
</dbReference>
<feature type="compositionally biased region" description="Acidic residues" evidence="1">
    <location>
        <begin position="41"/>
        <end position="54"/>
    </location>
</feature>
<comment type="caution">
    <text evidence="2">The sequence shown here is derived from an EMBL/GenBank/DDBJ whole genome shotgun (WGS) entry which is preliminary data.</text>
</comment>
<dbReference type="AlphaFoldDB" id="A0AAD8ZPU5"/>
<evidence type="ECO:0000313" key="3">
    <source>
        <dbReference type="Proteomes" id="UP001239994"/>
    </source>
</evidence>
<evidence type="ECO:0000313" key="2">
    <source>
        <dbReference type="EMBL" id="KAK1803247.1"/>
    </source>
</evidence>
<feature type="region of interest" description="Disordered" evidence="1">
    <location>
        <begin position="1"/>
        <end position="78"/>
    </location>
</feature>
<feature type="region of interest" description="Disordered" evidence="1">
    <location>
        <begin position="129"/>
        <end position="151"/>
    </location>
</feature>
<reference evidence="2" key="1">
    <citation type="submission" date="2023-03" db="EMBL/GenBank/DDBJ databases">
        <title>Electrophorus voltai genome.</title>
        <authorList>
            <person name="Bian C."/>
        </authorList>
    </citation>
    <scope>NUCLEOTIDE SEQUENCE</scope>
    <source>
        <strain evidence="2">CB-2022</strain>
        <tissue evidence="2">Muscle</tissue>
    </source>
</reference>
<organism evidence="2 3">
    <name type="scientific">Electrophorus voltai</name>
    <dbReference type="NCBI Taxonomy" id="2609070"/>
    <lineage>
        <taxon>Eukaryota</taxon>
        <taxon>Metazoa</taxon>
        <taxon>Chordata</taxon>
        <taxon>Craniata</taxon>
        <taxon>Vertebrata</taxon>
        <taxon>Euteleostomi</taxon>
        <taxon>Actinopterygii</taxon>
        <taxon>Neopterygii</taxon>
        <taxon>Teleostei</taxon>
        <taxon>Ostariophysi</taxon>
        <taxon>Gymnotiformes</taxon>
        <taxon>Gymnotoidei</taxon>
        <taxon>Gymnotidae</taxon>
        <taxon>Electrophorus</taxon>
    </lineage>
</organism>
<protein>
    <submittedName>
        <fullName evidence="2">Uncharacterized protein</fullName>
    </submittedName>
</protein>
<accession>A0AAD8ZPU5</accession>
<feature type="compositionally biased region" description="Acidic residues" evidence="1">
    <location>
        <begin position="20"/>
        <end position="33"/>
    </location>
</feature>
<name>A0AAD8ZPU5_9TELE</name>
<feature type="region of interest" description="Disordered" evidence="1">
    <location>
        <begin position="241"/>
        <end position="292"/>
    </location>
</feature>
<feature type="compositionally biased region" description="Basic and acidic residues" evidence="1">
    <location>
        <begin position="69"/>
        <end position="78"/>
    </location>
</feature>
<gene>
    <name evidence="2" type="ORF">P4O66_004033</name>
</gene>
<proteinExistence type="predicted"/>
<evidence type="ECO:0000256" key="1">
    <source>
        <dbReference type="SAM" id="MobiDB-lite"/>
    </source>
</evidence>
<sequence length="538" mass="60546">MRLEQFRNGEKTEKEVSETEKEESETEKEESEMEKEVSETEKEESEMEKEESEMEKEVSETEKEESEMEKEMLISRRTERCESTAERVAITGVLQESRCIGTKASAAYTLPGLFLVWCRGKGSALYQELGAPSPMQPADGGSLRSSDAPNGSDHALLTARERPDMRAPIIRAASGSRLPDEPGRLSVCQIPVQFDGPVVCRRLHSWGSRQKSLSLWMRSGAEREGFKVKGRARGTRTRFTWDHVPKPQPVEEGGEVTERSYKKAGHSPPFPEVPSSGAHTGRAAGGDGWGGEAWTRRGWTARRSRAALDTITLMALGKWAEPGAVNHGRAHFTVSARAPVPLLHRDGELEDRSAGCFHPSSSGRNCSSVVPFIVLYRVVPYRVVPCKVVPYRVVPCKVVPYRVVPYRVVPYRVVPCKVVPCKVVPYRVVPYRVVPCRVVPYRVVPYRVVPCKVVPYRVVPYRVVPCKVVPYRVVPYRVVPCKVVPYRVVPYRVVPCKVVPYRVVPYRVVPCKVVPYRVVPYRVVPCKVVPYRVVLCCR</sequence>
<keyword evidence="3" id="KW-1185">Reference proteome</keyword>
<dbReference type="Proteomes" id="UP001239994">
    <property type="component" value="Unassembled WGS sequence"/>
</dbReference>
<feature type="compositionally biased region" description="Basic and acidic residues" evidence="1">
    <location>
        <begin position="1"/>
        <end position="19"/>
    </location>
</feature>